<evidence type="ECO:0000256" key="2">
    <source>
        <dbReference type="ARBA" id="ARBA00022695"/>
    </source>
</evidence>
<evidence type="ECO:0000256" key="1">
    <source>
        <dbReference type="ARBA" id="ARBA00022694"/>
    </source>
</evidence>
<evidence type="ECO:0000256" key="4">
    <source>
        <dbReference type="ARBA" id="ARBA00022842"/>
    </source>
</evidence>
<dbReference type="InterPro" id="IPR032810">
    <property type="entry name" value="CCA-adding_enz_C"/>
</dbReference>
<dbReference type="SUPFAM" id="SSF81891">
    <property type="entry name" value="Poly A polymerase C-terminal region-like"/>
    <property type="match status" value="1"/>
</dbReference>
<organism evidence="7">
    <name type="scientific">marine sediment metagenome</name>
    <dbReference type="NCBI Taxonomy" id="412755"/>
    <lineage>
        <taxon>unclassified sequences</taxon>
        <taxon>metagenomes</taxon>
        <taxon>ecological metagenomes</taxon>
    </lineage>
</organism>
<keyword evidence="1" id="KW-0819">tRNA processing</keyword>
<evidence type="ECO:0000256" key="5">
    <source>
        <dbReference type="ARBA" id="ARBA00022884"/>
    </source>
</evidence>
<dbReference type="EMBL" id="LAZR01000579">
    <property type="protein sequence ID" value="KKN63789.1"/>
    <property type="molecule type" value="Genomic_DNA"/>
</dbReference>
<dbReference type="GO" id="GO:0046872">
    <property type="term" value="F:metal ion binding"/>
    <property type="evidence" value="ECO:0007669"/>
    <property type="project" value="UniProtKB-KW"/>
</dbReference>
<evidence type="ECO:0000259" key="6">
    <source>
        <dbReference type="Pfam" id="PF13735"/>
    </source>
</evidence>
<dbReference type="GO" id="GO:0016779">
    <property type="term" value="F:nucleotidyltransferase activity"/>
    <property type="evidence" value="ECO:0007669"/>
    <property type="project" value="UniProtKB-KW"/>
</dbReference>
<keyword evidence="5" id="KW-0694">RNA-binding</keyword>
<dbReference type="GO" id="GO:0008033">
    <property type="term" value="P:tRNA processing"/>
    <property type="evidence" value="ECO:0007669"/>
    <property type="project" value="UniProtKB-KW"/>
</dbReference>
<name>A0A0F9S9W0_9ZZZZ</name>
<dbReference type="Gene3D" id="1.10.246.80">
    <property type="match status" value="1"/>
</dbReference>
<keyword evidence="2" id="KW-0548">Nucleotidyltransferase</keyword>
<reference evidence="7" key="1">
    <citation type="journal article" date="2015" name="Nature">
        <title>Complex archaea that bridge the gap between prokaryotes and eukaryotes.</title>
        <authorList>
            <person name="Spang A."/>
            <person name="Saw J.H."/>
            <person name="Jorgensen S.L."/>
            <person name="Zaremba-Niedzwiedzka K."/>
            <person name="Martijn J."/>
            <person name="Lind A.E."/>
            <person name="van Eijk R."/>
            <person name="Schleper C."/>
            <person name="Guy L."/>
            <person name="Ettema T.J."/>
        </authorList>
    </citation>
    <scope>NUCLEOTIDE SEQUENCE</scope>
</reference>
<keyword evidence="2" id="KW-0808">Transferase</keyword>
<sequence>MQKDQDFLKIRFFRILEEDIKKIREVIKEKYSEIYNDFKDNKESKSANSINFDIFKSLMNETCFNSIFHTKTLPFSQILDDKSDFFDLKVYDIPENKLSAFNELFEVPNCNILVPSSFNSNTAIPMDAKKLYYLFFHNLFHRVLRSKKNTKQIFNILLEEWRIGLRTKKVPIKFNIHLDRILIEKDIKIQPFQLKNILHKEIIRLTPYKANIFTSRFLVFETEIPLFIYETNQENNEQHIQDDYVVIIHMRKKFEEFKNFMCSLYFHNYYLPNPNPILKFPWWIEPECQYLNKFSKKEDDRYLFKNVGRLTENDFKTVLETYALLEEKGFYNNSCFPLLFSVKNLAFSRPFKLERVFYSHILLEFLFSPQPPMDLSFKIPLNASLLISDNYDEFYKQYILFKEMYKFRSRAIHGENWIDFMVKTRNRLNRNGFNIRTEIDLLKKFDEIILKVLNSLINFPSINSSIVESFEERNLVSFRRKKYEYLIQLGDYYKKMKKYVPSLKVFNEAYRISQLLADSKKVMDSGDRLKQIYNINENLLVYNNELNLVLQELLLISKYNSKKQTLATEIQERISELKEKMRSQPTTANIKLKINGNIIMKALNLEPGPIVGKILSLLKTKIKLEELENNKNILLSYLKKIDLSKL</sequence>
<gene>
    <name evidence="7" type="ORF">LCGC14_0498280</name>
</gene>
<accession>A0A0F9S9W0</accession>
<dbReference type="Pfam" id="PF13735">
    <property type="entry name" value="tRNA_NucTran2_2"/>
    <property type="match status" value="1"/>
</dbReference>
<evidence type="ECO:0000313" key="7">
    <source>
        <dbReference type="EMBL" id="KKN63789.1"/>
    </source>
</evidence>
<keyword evidence="4" id="KW-0460">Magnesium</keyword>
<proteinExistence type="predicted"/>
<evidence type="ECO:0000256" key="3">
    <source>
        <dbReference type="ARBA" id="ARBA00022723"/>
    </source>
</evidence>
<protein>
    <recommendedName>
        <fullName evidence="6">CCA-adding enzyme C-terminal domain-containing protein</fullName>
    </recommendedName>
</protein>
<dbReference type="AlphaFoldDB" id="A0A0F9S9W0"/>
<feature type="domain" description="CCA-adding enzyme C-terminal" evidence="6">
    <location>
        <begin position="567"/>
        <end position="637"/>
    </location>
</feature>
<dbReference type="GO" id="GO:0003723">
    <property type="term" value="F:RNA binding"/>
    <property type="evidence" value="ECO:0007669"/>
    <property type="project" value="UniProtKB-KW"/>
</dbReference>
<keyword evidence="3" id="KW-0479">Metal-binding</keyword>
<comment type="caution">
    <text evidence="7">The sequence shown here is derived from an EMBL/GenBank/DDBJ whole genome shotgun (WGS) entry which is preliminary data.</text>
</comment>